<dbReference type="GO" id="GO:0033065">
    <property type="term" value="C:Rad51C-XRCC3 complex"/>
    <property type="evidence" value="ECO:0007669"/>
    <property type="project" value="TreeGrafter"/>
</dbReference>
<dbReference type="PANTHER" id="PTHR46487:SF1">
    <property type="entry name" value="DNA REPAIR PROTEIN XRCC3"/>
    <property type="match status" value="1"/>
</dbReference>
<evidence type="ECO:0000256" key="3">
    <source>
        <dbReference type="ARBA" id="ARBA00022763"/>
    </source>
</evidence>
<dbReference type="InterPro" id="IPR013632">
    <property type="entry name" value="Rad51_C"/>
</dbReference>
<dbReference type="Pfam" id="PF08423">
    <property type="entry name" value="Rad51"/>
    <property type="match status" value="1"/>
</dbReference>
<organism evidence="8">
    <name type="scientific">Scylla olivacea</name>
    <name type="common">Orange mud crab</name>
    <name type="synonym">Cancer olivacea</name>
    <dbReference type="NCBI Taxonomy" id="85551"/>
    <lineage>
        <taxon>Eukaryota</taxon>
        <taxon>Metazoa</taxon>
        <taxon>Ecdysozoa</taxon>
        <taxon>Arthropoda</taxon>
        <taxon>Crustacea</taxon>
        <taxon>Multicrustacea</taxon>
        <taxon>Malacostraca</taxon>
        <taxon>Eumalacostraca</taxon>
        <taxon>Eucarida</taxon>
        <taxon>Decapoda</taxon>
        <taxon>Pleocyemata</taxon>
        <taxon>Brachyura</taxon>
        <taxon>Eubrachyura</taxon>
        <taxon>Portunoidea</taxon>
        <taxon>Portunidae</taxon>
        <taxon>Portuninae</taxon>
        <taxon>Scylla</taxon>
    </lineage>
</organism>
<dbReference type="GO" id="GO:0005524">
    <property type="term" value="F:ATP binding"/>
    <property type="evidence" value="ECO:0007669"/>
    <property type="project" value="UniProtKB-KW"/>
</dbReference>
<proteinExistence type="predicted"/>
<dbReference type="CDD" id="cd19491">
    <property type="entry name" value="XRCC3"/>
    <property type="match status" value="1"/>
</dbReference>
<dbReference type="GO" id="GO:0000722">
    <property type="term" value="P:telomere maintenance via recombination"/>
    <property type="evidence" value="ECO:0007669"/>
    <property type="project" value="TreeGrafter"/>
</dbReference>
<keyword evidence="4" id="KW-0067">ATP-binding</keyword>
<comment type="subcellular location">
    <subcellularLocation>
        <location evidence="1">Nucleus</location>
    </subcellularLocation>
</comment>
<evidence type="ECO:0000259" key="7">
    <source>
        <dbReference type="PROSITE" id="PS50162"/>
    </source>
</evidence>
<dbReference type="GO" id="GO:0000400">
    <property type="term" value="F:four-way junction DNA binding"/>
    <property type="evidence" value="ECO:0007669"/>
    <property type="project" value="TreeGrafter"/>
</dbReference>
<dbReference type="GO" id="GO:0071140">
    <property type="term" value="P:resolution of mitotic recombination intermediates"/>
    <property type="evidence" value="ECO:0007669"/>
    <property type="project" value="TreeGrafter"/>
</dbReference>
<dbReference type="PROSITE" id="PS50162">
    <property type="entry name" value="RECA_2"/>
    <property type="match status" value="1"/>
</dbReference>
<dbReference type="GO" id="GO:0140664">
    <property type="term" value="F:ATP-dependent DNA damage sensor activity"/>
    <property type="evidence" value="ECO:0007669"/>
    <property type="project" value="InterPro"/>
</dbReference>
<dbReference type="GO" id="GO:0090656">
    <property type="term" value="P:t-circle formation"/>
    <property type="evidence" value="ECO:0007669"/>
    <property type="project" value="TreeGrafter"/>
</dbReference>
<evidence type="ECO:0000313" key="8">
    <source>
        <dbReference type="EMBL" id="JAI64140.1"/>
    </source>
</evidence>
<name>A0A0P4WCF6_SCYOL</name>
<reference evidence="8" key="1">
    <citation type="submission" date="2015-09" db="EMBL/GenBank/DDBJ databases">
        <title>Scylla olivacea transcriptome.</title>
        <authorList>
            <person name="Ikhwanuddin M."/>
        </authorList>
    </citation>
    <scope>NUCLEOTIDE SEQUENCE</scope>
</reference>
<keyword evidence="2" id="KW-0547">Nucleotide-binding</keyword>
<dbReference type="SUPFAM" id="SSF52540">
    <property type="entry name" value="P-loop containing nucleoside triphosphate hydrolases"/>
    <property type="match status" value="1"/>
</dbReference>
<protein>
    <recommendedName>
        <fullName evidence="7">RecA family profile 1 domain-containing protein</fullName>
    </recommendedName>
</protein>
<dbReference type="EMBL" id="GDRN01068823">
    <property type="protein sequence ID" value="JAI64140.1"/>
    <property type="molecule type" value="Transcribed_RNA"/>
</dbReference>
<keyword evidence="5" id="KW-0234">DNA repair</keyword>
<dbReference type="AlphaFoldDB" id="A0A0P4WCF6"/>
<evidence type="ECO:0000256" key="6">
    <source>
        <dbReference type="ARBA" id="ARBA00023242"/>
    </source>
</evidence>
<accession>A0A0P4WCF6</accession>
<sequence length="352" mass="38099">MMESKGSHKWTKNILDELDINPKIVVCAKKAGCVSASTILGASHNELEEKLGLSSFHIKNFIDAVTSHVLPKKTSAWDLSQTGEGDPKHITLGCQNLDNFLGGGVPARGITEMTGQSGSGKTQIALQLSLCAQLPPAAGGLGKGVAYICTESQFPTARLQQMVKYFKAKHSQGPASYTDGIFVHHIPDMDSLVDCVRYQLPCLLSQRSIGLVVLDSVASPFRAEESNMENKNLLYTLGYQLHQLAATYHIAIVAINQVTSVIGNNNLYGHSGNVVPTLGLTWANLVTTRLMIGRTDSHVQAEQTEGSGQVKKSSSKTIVEYNVRELEVIFCPWLGKKSCPFVVTSKGIEDVE</sequence>
<dbReference type="GO" id="GO:0045003">
    <property type="term" value="P:double-strand break repair via synthesis-dependent strand annealing"/>
    <property type="evidence" value="ECO:0007669"/>
    <property type="project" value="TreeGrafter"/>
</dbReference>
<dbReference type="InterPro" id="IPR047348">
    <property type="entry name" value="XRCC3-like_C"/>
</dbReference>
<dbReference type="PANTHER" id="PTHR46487">
    <property type="entry name" value="DNA REPAIR PROTEIN XRCC3"/>
    <property type="match status" value="1"/>
</dbReference>
<keyword evidence="6" id="KW-0539">Nucleus</keyword>
<evidence type="ECO:0000256" key="1">
    <source>
        <dbReference type="ARBA" id="ARBA00004123"/>
    </source>
</evidence>
<evidence type="ECO:0000256" key="5">
    <source>
        <dbReference type="ARBA" id="ARBA00023204"/>
    </source>
</evidence>
<evidence type="ECO:0000256" key="2">
    <source>
        <dbReference type="ARBA" id="ARBA00022741"/>
    </source>
</evidence>
<dbReference type="GO" id="GO:0005657">
    <property type="term" value="C:replication fork"/>
    <property type="evidence" value="ECO:0007669"/>
    <property type="project" value="TreeGrafter"/>
</dbReference>
<keyword evidence="3" id="KW-0227">DNA damage</keyword>
<evidence type="ECO:0000256" key="4">
    <source>
        <dbReference type="ARBA" id="ARBA00022840"/>
    </source>
</evidence>
<dbReference type="InterPro" id="IPR020588">
    <property type="entry name" value="RecA_ATP-bd"/>
</dbReference>
<dbReference type="PIRSF" id="PIRSF005856">
    <property type="entry name" value="Rad51"/>
    <property type="match status" value="1"/>
</dbReference>
<feature type="domain" description="RecA family profile 1" evidence="7">
    <location>
        <begin position="86"/>
        <end position="258"/>
    </location>
</feature>
<dbReference type="InterPro" id="IPR016467">
    <property type="entry name" value="DNA_recomb/repair_RecA-like"/>
</dbReference>
<dbReference type="InterPro" id="IPR027417">
    <property type="entry name" value="P-loop_NTPase"/>
</dbReference>
<dbReference type="Gene3D" id="3.40.50.300">
    <property type="entry name" value="P-loop containing nucleotide triphosphate hydrolases"/>
    <property type="match status" value="1"/>
</dbReference>